<protein>
    <submittedName>
        <fullName evidence="1">Uncharacterized protein</fullName>
    </submittedName>
</protein>
<comment type="caution">
    <text evidence="1">The sequence shown here is derived from an EMBL/GenBank/DDBJ whole genome shotgun (WGS) entry which is preliminary data.</text>
</comment>
<evidence type="ECO:0000313" key="2">
    <source>
        <dbReference type="Proteomes" id="UP000499080"/>
    </source>
</evidence>
<dbReference type="Proteomes" id="UP000499080">
    <property type="component" value="Unassembled WGS sequence"/>
</dbReference>
<evidence type="ECO:0000313" key="1">
    <source>
        <dbReference type="EMBL" id="GBN14846.1"/>
    </source>
</evidence>
<organism evidence="1 2">
    <name type="scientific">Araneus ventricosus</name>
    <name type="common">Orbweaver spider</name>
    <name type="synonym">Epeira ventricosa</name>
    <dbReference type="NCBI Taxonomy" id="182803"/>
    <lineage>
        <taxon>Eukaryota</taxon>
        <taxon>Metazoa</taxon>
        <taxon>Ecdysozoa</taxon>
        <taxon>Arthropoda</taxon>
        <taxon>Chelicerata</taxon>
        <taxon>Arachnida</taxon>
        <taxon>Araneae</taxon>
        <taxon>Araneomorphae</taxon>
        <taxon>Entelegynae</taxon>
        <taxon>Araneoidea</taxon>
        <taxon>Araneidae</taxon>
        <taxon>Araneus</taxon>
    </lineage>
</organism>
<proteinExistence type="predicted"/>
<accession>A0A4Y2LMQ7</accession>
<sequence length="135" mass="15280">MDTLVRNQLLRIILSSELTFYSEDLVKTEIREPTEGDEGENGIRPILFHRKMITKCDFSSNMAVMSFVMNQLFVEFRDGCCDVDAFVEILQHVLKSCLNFSVQKPWSDEAATGKAEARALSKALASYYDNATGEK</sequence>
<reference evidence="1 2" key="1">
    <citation type="journal article" date="2019" name="Sci. Rep.">
        <title>Orb-weaving spider Araneus ventricosus genome elucidates the spidroin gene catalogue.</title>
        <authorList>
            <person name="Kono N."/>
            <person name="Nakamura H."/>
            <person name="Ohtoshi R."/>
            <person name="Moran D.A.P."/>
            <person name="Shinohara A."/>
            <person name="Yoshida Y."/>
            <person name="Fujiwara M."/>
            <person name="Mori M."/>
            <person name="Tomita M."/>
            <person name="Arakawa K."/>
        </authorList>
    </citation>
    <scope>NUCLEOTIDE SEQUENCE [LARGE SCALE GENOMIC DNA]</scope>
</reference>
<keyword evidence="2" id="KW-1185">Reference proteome</keyword>
<name>A0A4Y2LMQ7_ARAVE</name>
<gene>
    <name evidence="1" type="ORF">AVEN_165664_1</name>
</gene>
<dbReference type="EMBL" id="BGPR01005956">
    <property type="protein sequence ID" value="GBN14846.1"/>
    <property type="molecule type" value="Genomic_DNA"/>
</dbReference>
<dbReference type="AlphaFoldDB" id="A0A4Y2LMQ7"/>